<organism evidence="2 3">
    <name type="scientific">Parasphingorhabdus cellanae</name>
    <dbReference type="NCBI Taxonomy" id="2806553"/>
    <lineage>
        <taxon>Bacteria</taxon>
        <taxon>Pseudomonadati</taxon>
        <taxon>Pseudomonadota</taxon>
        <taxon>Alphaproteobacteria</taxon>
        <taxon>Sphingomonadales</taxon>
        <taxon>Sphingomonadaceae</taxon>
        <taxon>Parasphingorhabdus</taxon>
    </lineage>
</organism>
<evidence type="ECO:0000313" key="2">
    <source>
        <dbReference type="EMBL" id="QTD54525.1"/>
    </source>
</evidence>
<keyword evidence="1" id="KW-0732">Signal</keyword>
<protein>
    <submittedName>
        <fullName evidence="2">Uncharacterized protein</fullName>
    </submittedName>
</protein>
<feature type="chain" id="PRO_5045659241" evidence="1">
    <location>
        <begin position="26"/>
        <end position="188"/>
    </location>
</feature>
<reference evidence="2 3" key="1">
    <citation type="submission" date="2021-03" db="EMBL/GenBank/DDBJ databases">
        <title>Complete genome of Parasphingorhabdus_sp.JHSY0214.</title>
        <authorList>
            <person name="Yoo J.H."/>
            <person name="Bae J.W."/>
        </authorList>
    </citation>
    <scope>NUCLEOTIDE SEQUENCE [LARGE SCALE GENOMIC DNA]</scope>
    <source>
        <strain evidence="2 3">JHSY0214</strain>
    </source>
</reference>
<dbReference type="RefSeq" id="WP_207986359.1">
    <property type="nucleotide sequence ID" value="NZ_CP071794.1"/>
</dbReference>
<evidence type="ECO:0000256" key="1">
    <source>
        <dbReference type="SAM" id="SignalP"/>
    </source>
</evidence>
<evidence type="ECO:0000313" key="3">
    <source>
        <dbReference type="Proteomes" id="UP000663923"/>
    </source>
</evidence>
<name>A0ABX7T2M9_9SPHN</name>
<feature type="signal peptide" evidence="1">
    <location>
        <begin position="1"/>
        <end position="25"/>
    </location>
</feature>
<proteinExistence type="predicted"/>
<keyword evidence="3" id="KW-1185">Reference proteome</keyword>
<accession>A0ABX7T2M9</accession>
<dbReference type="Proteomes" id="UP000663923">
    <property type="component" value="Chromosome"/>
</dbReference>
<sequence>MSGKWAKLIEAALIAGILTAGIATAQAAHTAPLQAAIQAGDPRANVKIESKILVERTEEDAAGQAVTKLYPPSDVKVIPGDKLIFINSYNNTGSTAVTGFVVNNPVHSAVAFAGVREDWATVSVDGGKHFARLTELTVSDITEANAETESVNITRAAQPRDVTHIRWMFDKAIEASGSGELRFSGIVK</sequence>
<dbReference type="EMBL" id="CP071794">
    <property type="protein sequence ID" value="QTD54525.1"/>
    <property type="molecule type" value="Genomic_DNA"/>
</dbReference>
<gene>
    <name evidence="2" type="ORF">J4G78_09490</name>
</gene>